<dbReference type="FunFam" id="1.10.10.60:FF:000007">
    <property type="entry name" value="Two-component response regulator"/>
    <property type="match status" value="1"/>
</dbReference>
<dbReference type="CDD" id="cd17584">
    <property type="entry name" value="REC_typeB_ARR-like"/>
    <property type="match status" value="1"/>
</dbReference>
<dbReference type="InterPro" id="IPR001789">
    <property type="entry name" value="Sig_transdc_resp-reg_receiver"/>
</dbReference>
<dbReference type="SUPFAM" id="SSF52172">
    <property type="entry name" value="CheY-like"/>
    <property type="match status" value="1"/>
</dbReference>
<keyword evidence="6" id="KW-0804">Transcription</keyword>
<dbReference type="AlphaFoldDB" id="A0ABD3E6S2"/>
<dbReference type="InterPro" id="IPR001005">
    <property type="entry name" value="SANT/Myb"/>
</dbReference>
<gene>
    <name evidence="11" type="ORF">CASFOL_006247</name>
</gene>
<keyword evidence="5" id="KW-0010">Activator</keyword>
<accession>A0ABD3E6S2</accession>
<dbReference type="InterPro" id="IPR045279">
    <property type="entry name" value="ARR-like"/>
</dbReference>
<dbReference type="InterPro" id="IPR006447">
    <property type="entry name" value="Myb_dom_plants"/>
</dbReference>
<evidence type="ECO:0000313" key="12">
    <source>
        <dbReference type="Proteomes" id="UP001632038"/>
    </source>
</evidence>
<evidence type="ECO:0000256" key="3">
    <source>
        <dbReference type="ARBA" id="ARBA00023012"/>
    </source>
</evidence>
<dbReference type="PANTHER" id="PTHR43874:SF137">
    <property type="entry name" value="TWO-COMPONENT RESPONSE REGULATOR ARR11"/>
    <property type="match status" value="1"/>
</dbReference>
<evidence type="ECO:0000313" key="11">
    <source>
        <dbReference type="EMBL" id="KAL3649844.1"/>
    </source>
</evidence>
<dbReference type="Gene3D" id="1.10.10.60">
    <property type="entry name" value="Homeodomain-like"/>
    <property type="match status" value="1"/>
</dbReference>
<dbReference type="GO" id="GO:0005634">
    <property type="term" value="C:nucleus"/>
    <property type="evidence" value="ECO:0007669"/>
    <property type="project" value="UniProtKB-SubCell"/>
</dbReference>
<dbReference type="PANTHER" id="PTHR43874">
    <property type="entry name" value="TWO-COMPONENT RESPONSE REGULATOR"/>
    <property type="match status" value="1"/>
</dbReference>
<dbReference type="Pfam" id="PF00072">
    <property type="entry name" value="Response_reg"/>
    <property type="match status" value="1"/>
</dbReference>
<keyword evidence="3" id="KW-0902">Two-component regulatory system</keyword>
<dbReference type="Pfam" id="PF00249">
    <property type="entry name" value="Myb_DNA-binding"/>
    <property type="match status" value="1"/>
</dbReference>
<evidence type="ECO:0000256" key="8">
    <source>
        <dbReference type="PROSITE-ProRule" id="PRU00169"/>
    </source>
</evidence>
<evidence type="ECO:0000256" key="2">
    <source>
        <dbReference type="ARBA" id="ARBA00022553"/>
    </source>
</evidence>
<evidence type="ECO:0000256" key="4">
    <source>
        <dbReference type="ARBA" id="ARBA00023015"/>
    </source>
</evidence>
<keyword evidence="4" id="KW-0805">Transcription regulation</keyword>
<dbReference type="SUPFAM" id="SSF46689">
    <property type="entry name" value="Homeodomain-like"/>
    <property type="match status" value="1"/>
</dbReference>
<feature type="domain" description="HTH myb-type" evidence="10">
    <location>
        <begin position="172"/>
        <end position="231"/>
    </location>
</feature>
<dbReference type="SMART" id="SM00448">
    <property type="entry name" value="REC"/>
    <property type="match status" value="1"/>
</dbReference>
<dbReference type="InterPro" id="IPR017930">
    <property type="entry name" value="Myb_dom"/>
</dbReference>
<keyword evidence="2 8" id="KW-0597">Phosphoprotein</keyword>
<evidence type="ECO:0000259" key="9">
    <source>
        <dbReference type="PROSITE" id="PS50110"/>
    </source>
</evidence>
<dbReference type="EMBL" id="JAVIJP010000007">
    <property type="protein sequence ID" value="KAL3649844.1"/>
    <property type="molecule type" value="Genomic_DNA"/>
</dbReference>
<comment type="caution">
    <text evidence="11">The sequence shown here is derived from an EMBL/GenBank/DDBJ whole genome shotgun (WGS) entry which is preliminary data.</text>
</comment>
<feature type="modified residue" description="4-aspartylphosphate" evidence="8">
    <location>
        <position position="64"/>
    </location>
</feature>
<evidence type="ECO:0000256" key="7">
    <source>
        <dbReference type="ARBA" id="ARBA00023242"/>
    </source>
</evidence>
<organism evidence="11 12">
    <name type="scientific">Castilleja foliolosa</name>
    <dbReference type="NCBI Taxonomy" id="1961234"/>
    <lineage>
        <taxon>Eukaryota</taxon>
        <taxon>Viridiplantae</taxon>
        <taxon>Streptophyta</taxon>
        <taxon>Embryophyta</taxon>
        <taxon>Tracheophyta</taxon>
        <taxon>Spermatophyta</taxon>
        <taxon>Magnoliopsida</taxon>
        <taxon>eudicotyledons</taxon>
        <taxon>Gunneridae</taxon>
        <taxon>Pentapetalae</taxon>
        <taxon>asterids</taxon>
        <taxon>lamiids</taxon>
        <taxon>Lamiales</taxon>
        <taxon>Orobanchaceae</taxon>
        <taxon>Pedicularideae</taxon>
        <taxon>Castillejinae</taxon>
        <taxon>Castilleja</taxon>
    </lineage>
</organism>
<evidence type="ECO:0000259" key="10">
    <source>
        <dbReference type="PROSITE" id="PS51294"/>
    </source>
</evidence>
<dbReference type="NCBIfam" id="TIGR01557">
    <property type="entry name" value="myb_SHAQKYF"/>
    <property type="match status" value="1"/>
</dbReference>
<dbReference type="Gene3D" id="3.40.50.2300">
    <property type="match status" value="1"/>
</dbReference>
<dbReference type="Proteomes" id="UP001632038">
    <property type="component" value="Unassembled WGS sequence"/>
</dbReference>
<comment type="subcellular location">
    <subcellularLocation>
        <location evidence="1">Nucleus</location>
    </subcellularLocation>
</comment>
<dbReference type="GO" id="GO:0000160">
    <property type="term" value="P:phosphorelay signal transduction system"/>
    <property type="evidence" value="ECO:0007669"/>
    <property type="project" value="UniProtKB-KW"/>
</dbReference>
<dbReference type="PROSITE" id="PS51294">
    <property type="entry name" value="HTH_MYB"/>
    <property type="match status" value="1"/>
</dbReference>
<keyword evidence="12" id="KW-1185">Reference proteome</keyword>
<keyword evidence="7" id="KW-0539">Nucleus</keyword>
<protein>
    <recommendedName>
        <fullName evidence="13">Two-component response regulator</fullName>
    </recommendedName>
</protein>
<name>A0ABD3E6S2_9LAMI</name>
<feature type="domain" description="Response regulatory" evidence="9">
    <location>
        <begin position="15"/>
        <end position="129"/>
    </location>
</feature>
<evidence type="ECO:0000256" key="1">
    <source>
        <dbReference type="ARBA" id="ARBA00004123"/>
    </source>
</evidence>
<evidence type="ECO:0000256" key="5">
    <source>
        <dbReference type="ARBA" id="ARBA00023159"/>
    </source>
</evidence>
<sequence>MDTNKWPDSFPAGLRVLVVDNDLNHLEILQNMLLQCKYEVTTCNLMVEALDLLGETRFDIVISDVNMPDMDGFKLLEHVASKMIKIPVIMMSVDGETSKVMKGIEHDACDFLLKPIRMQEVQNIWQHVARKQIRDAQMMINETKQFGYENKIIKDVADSKVVDRESCVGYSSVKKARVVWTPELHQKFEQAVNQIGIDKVGPKKILELMGVPGLTRENVASHLQKYRLHLKRSQKENELKAASSWIKFSEANVCLQSSSGIRSMTIPTTDHNLTYLPKRSFNHFIEPLVYEELKLEWENKPCFNLEHSQSHLDQLITRPNIGPFCGYNDGVGKVTDDGVEKVTIVENCTGAYSIAQDNVYDNLRSLENLIVGPSQDDIYPLNQSELGSFDFSDQELIDGVPQQMYSSVNYESSVRVFHWNV</sequence>
<proteinExistence type="predicted"/>
<evidence type="ECO:0008006" key="13">
    <source>
        <dbReference type="Google" id="ProtNLM"/>
    </source>
</evidence>
<dbReference type="InterPro" id="IPR009057">
    <property type="entry name" value="Homeodomain-like_sf"/>
</dbReference>
<dbReference type="PROSITE" id="PS50110">
    <property type="entry name" value="RESPONSE_REGULATORY"/>
    <property type="match status" value="1"/>
</dbReference>
<dbReference type="InterPro" id="IPR011006">
    <property type="entry name" value="CheY-like_superfamily"/>
</dbReference>
<reference evidence="12" key="1">
    <citation type="journal article" date="2024" name="IScience">
        <title>Strigolactones Initiate the Formation of Haustorium-like Structures in Castilleja.</title>
        <authorList>
            <person name="Buerger M."/>
            <person name="Peterson D."/>
            <person name="Chory J."/>
        </authorList>
    </citation>
    <scope>NUCLEOTIDE SEQUENCE [LARGE SCALE GENOMIC DNA]</scope>
</reference>
<evidence type="ECO:0000256" key="6">
    <source>
        <dbReference type="ARBA" id="ARBA00023163"/>
    </source>
</evidence>